<gene>
    <name evidence="2" type="ORF">J2S69_002593</name>
    <name evidence="1" type="ORF">O2L01_15280</name>
</gene>
<proteinExistence type="predicted"/>
<accession>A0A9X3PMM2</accession>
<evidence type="ECO:0000313" key="3">
    <source>
        <dbReference type="Proteomes" id="UP001145799"/>
    </source>
</evidence>
<dbReference type="RefSeq" id="WP_270122826.1">
    <property type="nucleotide sequence ID" value="NZ_BAAAOM010000004.1"/>
</dbReference>
<reference evidence="2 4" key="2">
    <citation type="submission" date="2023-07" db="EMBL/GenBank/DDBJ databases">
        <title>Sequencing the genomes of 1000 actinobacteria strains.</title>
        <authorList>
            <person name="Klenk H.-P."/>
        </authorList>
    </citation>
    <scope>NUCLEOTIDE SEQUENCE [LARGE SCALE GENOMIC DNA]</scope>
    <source>
        <strain evidence="2 4">DSM 44724</strain>
    </source>
</reference>
<sequence>MSVEGRRFRQAWIDGVRKHMEGEPKPGYVAPWEEMGLWEQLSATAVYQQIADFIKTSEVATAKLSREERGRFVSICWNGQVLRFFEDPKPSYRAPWEDLPKWQQETNCDIFDAIEEQVTKS</sequence>
<dbReference type="AlphaFoldDB" id="A0A9X3PMM2"/>
<evidence type="ECO:0000313" key="4">
    <source>
        <dbReference type="Proteomes" id="UP001183604"/>
    </source>
</evidence>
<dbReference type="Proteomes" id="UP001145799">
    <property type="component" value="Unassembled WGS sequence"/>
</dbReference>
<reference evidence="1" key="1">
    <citation type="submission" date="2022-12" db="EMBL/GenBank/DDBJ databases">
        <title>Gycomyces niveus sp.nov., a novel actinomycete isolated from soil in Shouguang.</title>
        <authorList>
            <person name="Yang X."/>
        </authorList>
    </citation>
    <scope>NUCLEOTIDE SEQUENCE</scope>
    <source>
        <strain evidence="1">DSM 44724</strain>
    </source>
</reference>
<dbReference type="Proteomes" id="UP001183604">
    <property type="component" value="Unassembled WGS sequence"/>
</dbReference>
<protein>
    <submittedName>
        <fullName evidence="1">Uncharacterized protein</fullName>
    </submittedName>
</protein>
<keyword evidence="4" id="KW-1185">Reference proteome</keyword>
<dbReference type="EMBL" id="JAPZVQ010000009">
    <property type="protein sequence ID" value="MDA1386358.1"/>
    <property type="molecule type" value="Genomic_DNA"/>
</dbReference>
<evidence type="ECO:0000313" key="1">
    <source>
        <dbReference type="EMBL" id="MDA1386358.1"/>
    </source>
</evidence>
<comment type="caution">
    <text evidence="1">The sequence shown here is derived from an EMBL/GenBank/DDBJ whole genome shotgun (WGS) entry which is preliminary data.</text>
</comment>
<organism evidence="1 3">
    <name type="scientific">Glycomyces lechevalierae</name>
    <dbReference type="NCBI Taxonomy" id="256034"/>
    <lineage>
        <taxon>Bacteria</taxon>
        <taxon>Bacillati</taxon>
        <taxon>Actinomycetota</taxon>
        <taxon>Actinomycetes</taxon>
        <taxon>Glycomycetales</taxon>
        <taxon>Glycomycetaceae</taxon>
        <taxon>Glycomyces</taxon>
    </lineage>
</organism>
<dbReference type="EMBL" id="JAVDYD010000001">
    <property type="protein sequence ID" value="MDR7338874.1"/>
    <property type="molecule type" value="Genomic_DNA"/>
</dbReference>
<name>A0A9X3PMM2_9ACTN</name>
<evidence type="ECO:0000313" key="2">
    <source>
        <dbReference type="EMBL" id="MDR7338874.1"/>
    </source>
</evidence>